<evidence type="ECO:0000256" key="1">
    <source>
        <dbReference type="SAM" id="SignalP"/>
    </source>
</evidence>
<gene>
    <name evidence="2" type="ORF">C8D88_102721</name>
</gene>
<reference evidence="2 3" key="1">
    <citation type="submission" date="2018-05" db="EMBL/GenBank/DDBJ databases">
        <title>Genomic Encyclopedia of Type Strains, Phase IV (KMG-IV): sequencing the most valuable type-strain genomes for metagenomic binning, comparative biology and taxonomic classification.</title>
        <authorList>
            <person name="Goeker M."/>
        </authorList>
    </citation>
    <scope>NUCLEOTIDE SEQUENCE [LARGE SCALE GENOMIC DNA]</scope>
    <source>
        <strain evidence="2 3">DSM 45480</strain>
    </source>
</reference>
<dbReference type="EMBL" id="QGHB01000002">
    <property type="protein sequence ID" value="PWK89448.1"/>
    <property type="molecule type" value="Genomic_DNA"/>
</dbReference>
<organism evidence="2 3">
    <name type="scientific">Lentzea atacamensis</name>
    <dbReference type="NCBI Taxonomy" id="531938"/>
    <lineage>
        <taxon>Bacteria</taxon>
        <taxon>Bacillati</taxon>
        <taxon>Actinomycetota</taxon>
        <taxon>Actinomycetes</taxon>
        <taxon>Pseudonocardiales</taxon>
        <taxon>Pseudonocardiaceae</taxon>
        <taxon>Lentzea</taxon>
    </lineage>
</organism>
<accession>A0A316IGT4</accession>
<proteinExistence type="predicted"/>
<protein>
    <submittedName>
        <fullName evidence="2">Uncharacterized protein DUF3558</fullName>
    </submittedName>
</protein>
<dbReference type="InterPro" id="IPR024520">
    <property type="entry name" value="DUF3558"/>
</dbReference>
<feature type="chain" id="PRO_5039566097" evidence="1">
    <location>
        <begin position="19"/>
        <end position="176"/>
    </location>
</feature>
<dbReference type="Pfam" id="PF12079">
    <property type="entry name" value="DUF3558"/>
    <property type="match status" value="1"/>
</dbReference>
<dbReference type="AlphaFoldDB" id="A0A316IGT4"/>
<comment type="caution">
    <text evidence="2">The sequence shown here is derived from an EMBL/GenBank/DDBJ whole genome shotgun (WGS) entry which is preliminary data.</text>
</comment>
<evidence type="ECO:0000313" key="2">
    <source>
        <dbReference type="EMBL" id="PWK89448.1"/>
    </source>
</evidence>
<dbReference type="Proteomes" id="UP000246005">
    <property type="component" value="Unassembled WGS sequence"/>
</dbReference>
<keyword evidence="1" id="KW-0732">Signal</keyword>
<feature type="signal peptide" evidence="1">
    <location>
        <begin position="1"/>
        <end position="18"/>
    </location>
</feature>
<evidence type="ECO:0000313" key="3">
    <source>
        <dbReference type="Proteomes" id="UP000246005"/>
    </source>
</evidence>
<sequence length="176" mass="18026">MKHTLIAAVIGIAALSTACTTTGGNATPAPTTGSTPTSSENASKLASIKPCDLLTQSEVTEFGLEYPGKDTKTGTADECQWKISGNGGLSAGVRTKSGLKDLNVEGDKVSDVKVGKFDAKKTEGFEGAKNICALWISVTETSSVSVIANLDISSTDTVAACARAEKAADKIVAKLQ</sequence>
<dbReference type="PROSITE" id="PS51257">
    <property type="entry name" value="PROKAR_LIPOPROTEIN"/>
    <property type="match status" value="1"/>
</dbReference>
<dbReference type="RefSeq" id="WP_109634657.1">
    <property type="nucleotide sequence ID" value="NZ_QGHB01000002.1"/>
</dbReference>
<name>A0A316IGT4_9PSEU</name>